<evidence type="ECO:0000313" key="2">
    <source>
        <dbReference type="EMBL" id="KAG2388366.1"/>
    </source>
</evidence>
<organism evidence="2 3">
    <name type="scientific">Naegleria lovaniensis</name>
    <name type="common">Amoeba</name>
    <dbReference type="NCBI Taxonomy" id="51637"/>
    <lineage>
        <taxon>Eukaryota</taxon>
        <taxon>Discoba</taxon>
        <taxon>Heterolobosea</taxon>
        <taxon>Tetramitia</taxon>
        <taxon>Eutetramitia</taxon>
        <taxon>Vahlkampfiidae</taxon>
        <taxon>Naegleria</taxon>
    </lineage>
</organism>
<name>A0AA88GTZ1_NAELO</name>
<comment type="caution">
    <text evidence="2">The sequence shown here is derived from an EMBL/GenBank/DDBJ whole genome shotgun (WGS) entry which is preliminary data.</text>
</comment>
<dbReference type="EMBL" id="PYSW02000010">
    <property type="protein sequence ID" value="KAG2388366.1"/>
    <property type="molecule type" value="Genomic_DNA"/>
</dbReference>
<evidence type="ECO:0000313" key="3">
    <source>
        <dbReference type="Proteomes" id="UP000816034"/>
    </source>
</evidence>
<proteinExistence type="predicted"/>
<dbReference type="AlphaFoldDB" id="A0AA88GTZ1"/>
<protein>
    <recommendedName>
        <fullName evidence="1">Small ribosomal subunit protein mS35 mitochondrial conserved domain-containing protein</fullName>
    </recommendedName>
</protein>
<reference evidence="2 3" key="1">
    <citation type="journal article" date="2018" name="BMC Genomics">
        <title>The genome of Naegleria lovaniensis, the basis for a comparative approach to unravel pathogenicity factors of the human pathogenic amoeba N. fowleri.</title>
        <authorList>
            <person name="Liechti N."/>
            <person name="Schurch N."/>
            <person name="Bruggmann R."/>
            <person name="Wittwer M."/>
        </authorList>
    </citation>
    <scope>NUCLEOTIDE SEQUENCE [LARGE SCALE GENOMIC DNA]</scope>
    <source>
        <strain evidence="2 3">ATCC 30569</strain>
    </source>
</reference>
<dbReference type="RefSeq" id="XP_044552358.1">
    <property type="nucleotide sequence ID" value="XM_044695035.1"/>
</dbReference>
<gene>
    <name evidence="2" type="ORF">C9374_000530</name>
</gene>
<dbReference type="Proteomes" id="UP000816034">
    <property type="component" value="Unassembled WGS sequence"/>
</dbReference>
<accession>A0AA88GTZ1</accession>
<dbReference type="Pfam" id="PF10213">
    <property type="entry name" value="MRP-S28"/>
    <property type="match status" value="1"/>
</dbReference>
<sequence length="706" mass="82048">MVVRYATKALNSLKSTLKYQRLEDLPPSITYPLKRSPQFAAFLQKKLENKGRIEEETETNPEARERRTNYENLFLKPDFGLKVDLPLTSSTETTYSSEKHVGTPMKKTMEQAVADFEKFFEGFKGESFAGFDMETYQRIQSDIPMHSLANLLKSHKITRHKTVSTEELAERIFDSEEMRAYVTKRNEFITQNNIQIPNEEFLYDMPVELEIESIVKQNHEPLLKWMNDQWQIFVNYSKQMQAFNKPYYETYVKQNTKSEKEAALLLDTIYKVEEINFLRSSLSFTTQPCFQIRLKEVKPILDRIASLTRDFESTVLQITRSKYPQLSKMVEKLSQVSKIKTDFLASNPEAHLYWLQASPINKIHQNYQEENNTPKFMGVVLNSLKSYKGQLEPLFSVEEYNEFKKVIINNIDALDNDTYGFLQSTVENFKSDATMDLRPLDISNNEDALVMKKINTRVKKALKEGKTPFKAIFNVDNYVELFSHLSRTRNSAEIKEMLPAYQSKYIADTKLPIHHLTVRKSYGFLHSGIKYPADKVVKLTVRLADIDFSSDIARQNFIKLVKGDMKAKYKKRFSEIKQSVTLRCSLYDTKEENINYLQNLLVELIRAAESFDTLIPDVPSITTTETREQLQQRFLDEDTKAEAALEAWAMHRRAGKVAVGADLTYGEGVKKEETREEEIVEDYGYNTYNVEDLQDINIDEDSNLKK</sequence>
<feature type="domain" description="Small ribosomal subunit protein mS35 mitochondrial conserved" evidence="1">
    <location>
        <begin position="532"/>
        <end position="622"/>
    </location>
</feature>
<keyword evidence="3" id="KW-1185">Reference proteome</keyword>
<evidence type="ECO:0000259" key="1">
    <source>
        <dbReference type="Pfam" id="PF10213"/>
    </source>
</evidence>
<dbReference type="GeneID" id="68092992"/>
<dbReference type="InterPro" id="IPR019349">
    <property type="entry name" value="Ribosomal_mS35_mit"/>
</dbReference>